<dbReference type="OMA" id="QHRSCIE"/>
<dbReference type="InterPro" id="IPR019410">
    <property type="entry name" value="Methyltransf_16"/>
</dbReference>
<dbReference type="SUPFAM" id="SSF53335">
    <property type="entry name" value="S-adenosyl-L-methionine-dependent methyltransferases"/>
    <property type="match status" value="1"/>
</dbReference>
<dbReference type="OrthoDB" id="413520at2759"/>
<dbReference type="Gene3D" id="3.40.50.150">
    <property type="entry name" value="Vaccinia Virus protein VP39"/>
    <property type="match status" value="1"/>
</dbReference>
<organism evidence="2 3">
    <name type="scientific">Chara braunii</name>
    <name type="common">Braun's stonewort</name>
    <dbReference type="NCBI Taxonomy" id="69332"/>
    <lineage>
        <taxon>Eukaryota</taxon>
        <taxon>Viridiplantae</taxon>
        <taxon>Streptophyta</taxon>
        <taxon>Charophyceae</taxon>
        <taxon>Charales</taxon>
        <taxon>Characeae</taxon>
        <taxon>Chara</taxon>
    </lineage>
</organism>
<feature type="region of interest" description="Disordered" evidence="1">
    <location>
        <begin position="189"/>
        <end position="235"/>
    </location>
</feature>
<sequence length="285" mass="31938">MDAPLFSLRDMFAAPSDTSDEEEGTHDETSSGYVEREFVEREHHLPGLTLAIREFSFHEVNANLVWPGTSVFAAWLMQNPKVLAGKRTLEIGSGTGILAIFLKKVLRDCDITTCDYDDEQIESNIAHNCKLNGIDPPLPHIRHTWGTKFPIERPPWEVIIASDILLYVKAYPALISTLCFLLDSTYDKSNARDQSSPTKGGIEDRPQVEDGMELRKGDKSNTGDTPQTAVTGDNADSICPKGKRCFIMSWRRRIGKKEEALFFEGCNSAGLEHRVVGPRTYCIFR</sequence>
<dbReference type="Gramene" id="GBG69419">
    <property type="protein sequence ID" value="GBG69419"/>
    <property type="gene ID" value="CBR_g4113"/>
</dbReference>
<evidence type="ECO:0000256" key="1">
    <source>
        <dbReference type="SAM" id="MobiDB-lite"/>
    </source>
</evidence>
<evidence type="ECO:0000313" key="2">
    <source>
        <dbReference type="EMBL" id="GBG69419.1"/>
    </source>
</evidence>
<dbReference type="AlphaFoldDB" id="A0A388KHA4"/>
<dbReference type="Proteomes" id="UP000265515">
    <property type="component" value="Unassembled WGS sequence"/>
</dbReference>
<dbReference type="EMBL" id="BFEA01000114">
    <property type="protein sequence ID" value="GBG69419.1"/>
    <property type="molecule type" value="Genomic_DNA"/>
</dbReference>
<feature type="compositionally biased region" description="Polar residues" evidence="1">
    <location>
        <begin position="222"/>
        <end position="231"/>
    </location>
</feature>
<reference evidence="2 3" key="1">
    <citation type="journal article" date="2018" name="Cell">
        <title>The Chara Genome: Secondary Complexity and Implications for Plant Terrestrialization.</title>
        <authorList>
            <person name="Nishiyama T."/>
            <person name="Sakayama H."/>
            <person name="Vries J.D."/>
            <person name="Buschmann H."/>
            <person name="Saint-Marcoux D."/>
            <person name="Ullrich K.K."/>
            <person name="Haas F.B."/>
            <person name="Vanderstraeten L."/>
            <person name="Becker D."/>
            <person name="Lang D."/>
            <person name="Vosolsobe S."/>
            <person name="Rombauts S."/>
            <person name="Wilhelmsson P.K.I."/>
            <person name="Janitza P."/>
            <person name="Kern R."/>
            <person name="Heyl A."/>
            <person name="Rumpler F."/>
            <person name="Villalobos L.I.A.C."/>
            <person name="Clay J.M."/>
            <person name="Skokan R."/>
            <person name="Toyoda A."/>
            <person name="Suzuki Y."/>
            <person name="Kagoshima H."/>
            <person name="Schijlen E."/>
            <person name="Tajeshwar N."/>
            <person name="Catarino B."/>
            <person name="Hetherington A.J."/>
            <person name="Saltykova A."/>
            <person name="Bonnot C."/>
            <person name="Breuninger H."/>
            <person name="Symeonidi A."/>
            <person name="Radhakrishnan G.V."/>
            <person name="Van Nieuwerburgh F."/>
            <person name="Deforce D."/>
            <person name="Chang C."/>
            <person name="Karol K.G."/>
            <person name="Hedrich R."/>
            <person name="Ulvskov P."/>
            <person name="Glockner G."/>
            <person name="Delwiche C.F."/>
            <person name="Petrasek J."/>
            <person name="Van de Peer Y."/>
            <person name="Friml J."/>
            <person name="Beilby M."/>
            <person name="Dolan L."/>
            <person name="Kohara Y."/>
            <person name="Sugano S."/>
            <person name="Fujiyama A."/>
            <person name="Delaux P.-M."/>
            <person name="Quint M."/>
            <person name="TheiBen G."/>
            <person name="Hagemann M."/>
            <person name="Harholt J."/>
            <person name="Dunand C."/>
            <person name="Zachgo S."/>
            <person name="Langdale J."/>
            <person name="Maumus F."/>
            <person name="Straeten D.V.D."/>
            <person name="Gould S.B."/>
            <person name="Rensing S.A."/>
        </authorList>
    </citation>
    <scope>NUCLEOTIDE SEQUENCE [LARGE SCALE GENOMIC DNA]</scope>
    <source>
        <strain evidence="2 3">S276</strain>
    </source>
</reference>
<protein>
    <recommendedName>
        <fullName evidence="4">Methyltransferase small domain-containing protein</fullName>
    </recommendedName>
</protein>
<accession>A0A388KHA4</accession>
<gene>
    <name evidence="2" type="ORF">CBR_g4113</name>
</gene>
<feature type="compositionally biased region" description="Basic and acidic residues" evidence="1">
    <location>
        <begin position="201"/>
        <end position="221"/>
    </location>
</feature>
<dbReference type="Pfam" id="PF10294">
    <property type="entry name" value="Methyltransf_16"/>
    <property type="match status" value="1"/>
</dbReference>
<comment type="caution">
    <text evidence="2">The sequence shown here is derived from an EMBL/GenBank/DDBJ whole genome shotgun (WGS) entry which is preliminary data.</text>
</comment>
<dbReference type="PANTHER" id="PTHR14614">
    <property type="entry name" value="HEPATOCELLULAR CARCINOMA-ASSOCIATED ANTIGEN"/>
    <property type="match status" value="1"/>
</dbReference>
<keyword evidence="3" id="KW-1185">Reference proteome</keyword>
<dbReference type="InterPro" id="IPR029063">
    <property type="entry name" value="SAM-dependent_MTases_sf"/>
</dbReference>
<dbReference type="PANTHER" id="PTHR14614:SF97">
    <property type="entry name" value="S-ADENOSYL-L-METHIONINE-DEPENDENT METHYLTRANSFERASES SUPERFAMILY PROTEIN"/>
    <property type="match status" value="1"/>
</dbReference>
<evidence type="ECO:0000313" key="3">
    <source>
        <dbReference type="Proteomes" id="UP000265515"/>
    </source>
</evidence>
<dbReference type="CDD" id="cd02440">
    <property type="entry name" value="AdoMet_MTases"/>
    <property type="match status" value="1"/>
</dbReference>
<name>A0A388KHA4_CHABU</name>
<evidence type="ECO:0008006" key="4">
    <source>
        <dbReference type="Google" id="ProtNLM"/>
    </source>
</evidence>
<proteinExistence type="predicted"/>